<sequence length="298" mass="33034">MKYKNLGSTDVSVSEIAFGCMSLGAIDSENEKLIHAAIEAGINFFDTADLYAKGYNEITLGRALRGQRNQVVLATKVGNRWKPDGSGWYWDASKEHILKAVNESLKRLHTDYIDLYQLHGGTMEDNIDEVIEAFELLQQQGKILHYGISSIRPKVIKTYVEKSNIASVMMQYGLLDRRPEESCLPLLLEKGIGVLARGSLAKGLLVNKEPATFLSHSLETVKQVADVVRSMSTKEDHRSAAQTAIQFVTQNPATTSAVVGIRTMEQLKDVVNACSVAPLTMAEYDELKKVAPLIRYQD</sequence>
<dbReference type="PANTHER" id="PTHR43312:SF1">
    <property type="entry name" value="NADP-DEPENDENT OXIDOREDUCTASE DOMAIN-CONTAINING PROTEIN"/>
    <property type="match status" value="1"/>
</dbReference>
<reference evidence="2 3" key="1">
    <citation type="submission" date="2017-10" db="EMBL/GenBank/DDBJ databases">
        <title>Paenichitinophaga pekingensis gen. nov., sp. nov., isolated from activated sludge.</title>
        <authorList>
            <person name="Jin D."/>
            <person name="Kong X."/>
            <person name="Deng Y."/>
            <person name="Bai Z."/>
        </authorList>
    </citation>
    <scope>NUCLEOTIDE SEQUENCE [LARGE SCALE GENOMIC DNA]</scope>
    <source>
        <strain evidence="2 3">13</strain>
    </source>
</reference>
<organism evidence="2 3">
    <name type="scientific">Chitinophaga caeni</name>
    <dbReference type="NCBI Taxonomy" id="2029983"/>
    <lineage>
        <taxon>Bacteria</taxon>
        <taxon>Pseudomonadati</taxon>
        <taxon>Bacteroidota</taxon>
        <taxon>Chitinophagia</taxon>
        <taxon>Chitinophagales</taxon>
        <taxon>Chitinophagaceae</taxon>
        <taxon>Chitinophaga</taxon>
    </lineage>
</organism>
<dbReference type="Pfam" id="PF00248">
    <property type="entry name" value="Aldo_ket_red"/>
    <property type="match status" value="1"/>
</dbReference>
<dbReference type="AlphaFoldDB" id="A0A291QPN8"/>
<dbReference type="InterPro" id="IPR023210">
    <property type="entry name" value="NADP_OxRdtase_dom"/>
</dbReference>
<evidence type="ECO:0000313" key="2">
    <source>
        <dbReference type="EMBL" id="ATL45863.1"/>
    </source>
</evidence>
<dbReference type="Gene3D" id="3.20.20.100">
    <property type="entry name" value="NADP-dependent oxidoreductase domain"/>
    <property type="match status" value="1"/>
</dbReference>
<dbReference type="Proteomes" id="UP000220133">
    <property type="component" value="Chromosome"/>
</dbReference>
<dbReference type="RefSeq" id="WP_098192253.1">
    <property type="nucleotide sequence ID" value="NZ_CP023777.1"/>
</dbReference>
<proteinExistence type="predicted"/>
<dbReference type="SUPFAM" id="SSF51430">
    <property type="entry name" value="NAD(P)-linked oxidoreductase"/>
    <property type="match status" value="1"/>
</dbReference>
<gene>
    <name evidence="2" type="ORF">COR50_01075</name>
</gene>
<dbReference type="KEGG" id="cbae:COR50_01075"/>
<feature type="domain" description="NADP-dependent oxidoreductase" evidence="1">
    <location>
        <begin position="15"/>
        <end position="290"/>
    </location>
</feature>
<dbReference type="PANTHER" id="PTHR43312">
    <property type="entry name" value="D-THREO-ALDOSE 1-DEHYDROGENASE"/>
    <property type="match status" value="1"/>
</dbReference>
<accession>A0A291QPN8</accession>
<evidence type="ECO:0000313" key="3">
    <source>
        <dbReference type="Proteomes" id="UP000220133"/>
    </source>
</evidence>
<dbReference type="OrthoDB" id="9773828at2"/>
<protein>
    <submittedName>
        <fullName evidence="2">Oxidoreductase</fullName>
    </submittedName>
</protein>
<dbReference type="InterPro" id="IPR036812">
    <property type="entry name" value="NAD(P)_OxRdtase_dom_sf"/>
</dbReference>
<name>A0A291QPN8_9BACT</name>
<dbReference type="CDD" id="cd19086">
    <property type="entry name" value="AKR_AKR11C1"/>
    <property type="match status" value="1"/>
</dbReference>
<dbReference type="EMBL" id="CP023777">
    <property type="protein sequence ID" value="ATL45863.1"/>
    <property type="molecule type" value="Genomic_DNA"/>
</dbReference>
<dbReference type="InterPro" id="IPR053135">
    <property type="entry name" value="AKR2_Oxidoreductase"/>
</dbReference>
<keyword evidence="3" id="KW-1185">Reference proteome</keyword>
<evidence type="ECO:0000259" key="1">
    <source>
        <dbReference type="Pfam" id="PF00248"/>
    </source>
</evidence>